<keyword evidence="2" id="KW-1185">Reference proteome</keyword>
<dbReference type="Proteomes" id="UP000675880">
    <property type="component" value="Unassembled WGS sequence"/>
</dbReference>
<dbReference type="EMBL" id="CAJNBJ010000018">
    <property type="protein sequence ID" value="CAE6790048.1"/>
    <property type="molecule type" value="Genomic_DNA"/>
</dbReference>
<protein>
    <submittedName>
        <fullName evidence="1">Uncharacterized protein</fullName>
    </submittedName>
</protein>
<proteinExistence type="predicted"/>
<evidence type="ECO:0000313" key="2">
    <source>
        <dbReference type="Proteomes" id="UP000675880"/>
    </source>
</evidence>
<evidence type="ECO:0000313" key="1">
    <source>
        <dbReference type="EMBL" id="CAE6790048.1"/>
    </source>
</evidence>
<comment type="caution">
    <text evidence="1">The sequence shown here is derived from an EMBL/GenBank/DDBJ whole genome shotgun (WGS) entry which is preliminary data.</text>
</comment>
<name>A0ABM8S5F0_9BACT</name>
<dbReference type="RefSeq" id="WP_213043862.1">
    <property type="nucleotide sequence ID" value="NZ_CAJNBJ010000018.1"/>
</dbReference>
<accession>A0ABM8S5F0</accession>
<reference evidence="1 2" key="1">
    <citation type="submission" date="2021-02" db="EMBL/GenBank/DDBJ databases">
        <authorList>
            <person name="Han P."/>
        </authorList>
    </citation>
    <scope>NUCLEOTIDE SEQUENCE [LARGE SCALE GENOMIC DNA]</scope>
    <source>
        <strain evidence="1">Candidatus Nitrospira sp. ZN2</strain>
    </source>
</reference>
<sequence length="53" mass="6136">MSMIAPVTRKILKTILPDSTRRWILTLENAHTHGGLLEPDSTLYRRIDWSAPY</sequence>
<organism evidence="1 2">
    <name type="scientific">Nitrospira defluvii</name>
    <dbReference type="NCBI Taxonomy" id="330214"/>
    <lineage>
        <taxon>Bacteria</taxon>
        <taxon>Pseudomonadati</taxon>
        <taxon>Nitrospirota</taxon>
        <taxon>Nitrospiria</taxon>
        <taxon>Nitrospirales</taxon>
        <taxon>Nitrospiraceae</taxon>
        <taxon>Nitrospira</taxon>
    </lineage>
</organism>
<gene>
    <name evidence="1" type="ORF">NSPZN2_50302</name>
</gene>